<dbReference type="InterPro" id="IPR013324">
    <property type="entry name" value="RNA_pol_sigma_r3/r4-like"/>
</dbReference>
<accession>A0A7X9XQS6</accession>
<proteinExistence type="predicted"/>
<dbReference type="AlphaFoldDB" id="A0A7X9XQS6"/>
<dbReference type="Gene3D" id="1.10.10.10">
    <property type="entry name" value="Winged helix-like DNA-binding domain superfamily/Winged helix DNA-binding domain"/>
    <property type="match status" value="1"/>
</dbReference>
<dbReference type="EMBL" id="JABAGD010000031">
    <property type="protein sequence ID" value="NMF06271.1"/>
    <property type="molecule type" value="Genomic_DNA"/>
</dbReference>
<protein>
    <submittedName>
        <fullName evidence="1">Xanthine dehydrogenase</fullName>
    </submittedName>
</protein>
<comment type="caution">
    <text evidence="1">The sequence shown here is derived from an EMBL/GenBank/DDBJ whole genome shotgun (WGS) entry which is preliminary data.</text>
</comment>
<dbReference type="RefSeq" id="WP_168982485.1">
    <property type="nucleotide sequence ID" value="NZ_JABAGD010000031.1"/>
</dbReference>
<reference evidence="1 2" key="1">
    <citation type="submission" date="2020-04" db="EMBL/GenBank/DDBJ databases">
        <authorList>
            <person name="Hitch T.C.A."/>
            <person name="Wylensek D."/>
            <person name="Clavel T."/>
        </authorList>
    </citation>
    <scope>NUCLEOTIDE SEQUENCE [LARGE SCALE GENOMIC DNA]</scope>
    <source>
        <strain evidence="1 2">WB01_NA02</strain>
    </source>
</reference>
<gene>
    <name evidence="1" type="ORF">HF849_16250</name>
</gene>
<evidence type="ECO:0000313" key="2">
    <source>
        <dbReference type="Proteomes" id="UP000587880"/>
    </source>
</evidence>
<dbReference type="Proteomes" id="UP000587880">
    <property type="component" value="Unassembled WGS sequence"/>
</dbReference>
<evidence type="ECO:0000313" key="1">
    <source>
        <dbReference type="EMBL" id="NMF06271.1"/>
    </source>
</evidence>
<dbReference type="SUPFAM" id="SSF88659">
    <property type="entry name" value="Sigma3 and sigma4 domains of RNA polymerase sigma factors"/>
    <property type="match status" value="1"/>
</dbReference>
<name>A0A7X9XQS6_CLOBE</name>
<organism evidence="1 2">
    <name type="scientific">Clostridium beijerinckii</name>
    <name type="common">Clostridium MP</name>
    <dbReference type="NCBI Taxonomy" id="1520"/>
    <lineage>
        <taxon>Bacteria</taxon>
        <taxon>Bacillati</taxon>
        <taxon>Bacillota</taxon>
        <taxon>Clostridia</taxon>
        <taxon>Eubacteriales</taxon>
        <taxon>Clostridiaceae</taxon>
        <taxon>Clostridium</taxon>
    </lineage>
</organism>
<sequence>MEDKFKKMEKTLYDYRKLDTAINNIDIDIEHMKNDITLKAISYEEKSSPTNAFSSTVENEVIKRSEHMEKEIARLRSLKADKMALRTKIYNALKDLKENEYKLVEMRYLSKYKKSWIEIGMELSFNKDYCQQLRNKIINSLIESIFP</sequence>
<dbReference type="InterPro" id="IPR036388">
    <property type="entry name" value="WH-like_DNA-bd_sf"/>
</dbReference>